<reference evidence="1" key="1">
    <citation type="submission" date="2020-08" db="EMBL/GenBank/DDBJ databases">
        <title>Multicomponent nature underlies the extraordinary mechanical properties of spider dragline silk.</title>
        <authorList>
            <person name="Kono N."/>
            <person name="Nakamura H."/>
            <person name="Mori M."/>
            <person name="Yoshida Y."/>
            <person name="Ohtoshi R."/>
            <person name="Malay A.D."/>
            <person name="Moran D.A.P."/>
            <person name="Tomita M."/>
            <person name="Numata K."/>
            <person name="Arakawa K."/>
        </authorList>
    </citation>
    <scope>NUCLEOTIDE SEQUENCE</scope>
</reference>
<dbReference type="EMBL" id="BMAW01018810">
    <property type="protein sequence ID" value="GFT60358.1"/>
    <property type="molecule type" value="Genomic_DNA"/>
</dbReference>
<keyword evidence="2" id="KW-1185">Reference proteome</keyword>
<sequence>MRSATFVPLSLFSIFITGFAFGFHNNKDFYMSEGAVFSSSRLYFSVHQKRGALFLFTTADPQKMDEELACQRLRAIRKNKALFYRQVEVAKIKAEVFRVLF</sequence>
<accession>A0A8X6TYN2</accession>
<evidence type="ECO:0000313" key="2">
    <source>
        <dbReference type="Proteomes" id="UP000887013"/>
    </source>
</evidence>
<dbReference type="Proteomes" id="UP000887013">
    <property type="component" value="Unassembled WGS sequence"/>
</dbReference>
<dbReference type="AlphaFoldDB" id="A0A8X6TYN2"/>
<name>A0A8X6TYN2_NEPPI</name>
<protein>
    <submittedName>
        <fullName evidence="1">Uncharacterized protein</fullName>
    </submittedName>
</protein>
<organism evidence="1 2">
    <name type="scientific">Nephila pilipes</name>
    <name type="common">Giant wood spider</name>
    <name type="synonym">Nephila maculata</name>
    <dbReference type="NCBI Taxonomy" id="299642"/>
    <lineage>
        <taxon>Eukaryota</taxon>
        <taxon>Metazoa</taxon>
        <taxon>Ecdysozoa</taxon>
        <taxon>Arthropoda</taxon>
        <taxon>Chelicerata</taxon>
        <taxon>Arachnida</taxon>
        <taxon>Araneae</taxon>
        <taxon>Araneomorphae</taxon>
        <taxon>Entelegynae</taxon>
        <taxon>Araneoidea</taxon>
        <taxon>Nephilidae</taxon>
        <taxon>Nephila</taxon>
    </lineage>
</organism>
<comment type="caution">
    <text evidence="1">The sequence shown here is derived from an EMBL/GenBank/DDBJ whole genome shotgun (WGS) entry which is preliminary data.</text>
</comment>
<gene>
    <name evidence="1" type="ORF">NPIL_53841</name>
</gene>
<proteinExistence type="predicted"/>
<evidence type="ECO:0000313" key="1">
    <source>
        <dbReference type="EMBL" id="GFT60358.1"/>
    </source>
</evidence>